<dbReference type="CDD" id="cd02440">
    <property type="entry name" value="AdoMet_MTases"/>
    <property type="match status" value="1"/>
</dbReference>
<feature type="domain" description="Methyltransferase" evidence="1">
    <location>
        <begin position="66"/>
        <end position="160"/>
    </location>
</feature>
<dbReference type="InterPro" id="IPR029063">
    <property type="entry name" value="SAM-dependent_MTases_sf"/>
</dbReference>
<reference evidence="2 3" key="1">
    <citation type="submission" date="2019-02" db="EMBL/GenBank/DDBJ databases">
        <title>Deep-cultivation of Planctomycetes and their phenomic and genomic characterization uncovers novel biology.</title>
        <authorList>
            <person name="Wiegand S."/>
            <person name="Jogler M."/>
            <person name="Boedeker C."/>
            <person name="Pinto D."/>
            <person name="Vollmers J."/>
            <person name="Rivas-Marin E."/>
            <person name="Kohn T."/>
            <person name="Peeters S.H."/>
            <person name="Heuer A."/>
            <person name="Rast P."/>
            <person name="Oberbeckmann S."/>
            <person name="Bunk B."/>
            <person name="Jeske O."/>
            <person name="Meyerdierks A."/>
            <person name="Storesund J.E."/>
            <person name="Kallscheuer N."/>
            <person name="Luecker S."/>
            <person name="Lage O.M."/>
            <person name="Pohl T."/>
            <person name="Merkel B.J."/>
            <person name="Hornburger P."/>
            <person name="Mueller R.-W."/>
            <person name="Bruemmer F."/>
            <person name="Labrenz M."/>
            <person name="Spormann A.M."/>
            <person name="Op den Camp H."/>
            <person name="Overmann J."/>
            <person name="Amann R."/>
            <person name="Jetten M.S.M."/>
            <person name="Mascher T."/>
            <person name="Medema M.H."/>
            <person name="Devos D.P."/>
            <person name="Kaster A.-K."/>
            <person name="Ovreas L."/>
            <person name="Rohde M."/>
            <person name="Galperin M.Y."/>
            <person name="Jogler C."/>
        </authorList>
    </citation>
    <scope>NUCLEOTIDE SEQUENCE [LARGE SCALE GENOMIC DNA]</scope>
    <source>
        <strain evidence="2 3">ETA_A1</strain>
    </source>
</reference>
<evidence type="ECO:0000313" key="2">
    <source>
        <dbReference type="EMBL" id="QDU19891.1"/>
    </source>
</evidence>
<protein>
    <submittedName>
        <fullName evidence="2">Methyltransferase domain protein</fullName>
    </submittedName>
</protein>
<keyword evidence="2" id="KW-0489">Methyltransferase</keyword>
<dbReference type="RefSeq" id="WP_145236548.1">
    <property type="nucleotide sequence ID" value="NZ_CP036273.1"/>
</dbReference>
<dbReference type="AlphaFoldDB" id="A0A517XQZ3"/>
<dbReference type="SUPFAM" id="SSF53335">
    <property type="entry name" value="S-adenosyl-L-methionine-dependent methyltransferases"/>
    <property type="match status" value="1"/>
</dbReference>
<keyword evidence="3" id="KW-1185">Reference proteome</keyword>
<name>A0A517XQZ3_9BACT</name>
<dbReference type="GO" id="GO:0032259">
    <property type="term" value="P:methylation"/>
    <property type="evidence" value="ECO:0007669"/>
    <property type="project" value="UniProtKB-KW"/>
</dbReference>
<dbReference type="InterPro" id="IPR041698">
    <property type="entry name" value="Methyltransf_25"/>
</dbReference>
<dbReference type="KEGG" id="uli:ETAA1_18300"/>
<proteinExistence type="predicted"/>
<evidence type="ECO:0000313" key="3">
    <source>
        <dbReference type="Proteomes" id="UP000319576"/>
    </source>
</evidence>
<accession>A0A517XQZ3</accession>
<dbReference type="Pfam" id="PF13649">
    <property type="entry name" value="Methyltransf_25"/>
    <property type="match status" value="1"/>
</dbReference>
<dbReference type="Proteomes" id="UP000319576">
    <property type="component" value="Chromosome"/>
</dbReference>
<sequence>MGTGNGTALKSRETQYQFEVDLALRDGFSRFGIMSNQTWKDDPRRLVFLLSRYKFVAKMLTGQKRVVEVGCADAFGTRLVVQAGCTVTATDFDPLFLDDAKKRMAADGWACDTLVHDILSGPIAPGGFDAAYSLDVFEHIVPEQEDVYVGNIAKSLSADGVAIIGSPSLQSQAYASPPSKEGHVNCKDGNEYRQVMLRHFKNVFLFSMNDEVVHTGYHPMAHYLLAMCVGPR</sequence>
<dbReference type="EMBL" id="CP036273">
    <property type="protein sequence ID" value="QDU19891.1"/>
    <property type="molecule type" value="Genomic_DNA"/>
</dbReference>
<dbReference type="Gene3D" id="3.40.50.150">
    <property type="entry name" value="Vaccinia Virus protein VP39"/>
    <property type="match status" value="1"/>
</dbReference>
<organism evidence="2 3">
    <name type="scientific">Urbifossiella limnaea</name>
    <dbReference type="NCBI Taxonomy" id="2528023"/>
    <lineage>
        <taxon>Bacteria</taxon>
        <taxon>Pseudomonadati</taxon>
        <taxon>Planctomycetota</taxon>
        <taxon>Planctomycetia</taxon>
        <taxon>Gemmatales</taxon>
        <taxon>Gemmataceae</taxon>
        <taxon>Urbifossiella</taxon>
    </lineage>
</organism>
<gene>
    <name evidence="2" type="ORF">ETAA1_18300</name>
</gene>
<keyword evidence="2" id="KW-0808">Transferase</keyword>
<dbReference type="OrthoDB" id="334416at2"/>
<dbReference type="GO" id="GO:0008168">
    <property type="term" value="F:methyltransferase activity"/>
    <property type="evidence" value="ECO:0007669"/>
    <property type="project" value="UniProtKB-KW"/>
</dbReference>
<evidence type="ECO:0000259" key="1">
    <source>
        <dbReference type="Pfam" id="PF13649"/>
    </source>
</evidence>